<evidence type="ECO:0000256" key="5">
    <source>
        <dbReference type="ARBA" id="ARBA00022989"/>
    </source>
</evidence>
<dbReference type="PIRSF" id="PIRSF006603">
    <property type="entry name" value="DinF"/>
    <property type="match status" value="1"/>
</dbReference>
<feature type="transmembrane region" description="Helical" evidence="7">
    <location>
        <begin position="128"/>
        <end position="148"/>
    </location>
</feature>
<dbReference type="RefSeq" id="WP_201428840.1">
    <property type="nucleotide sequence ID" value="NZ_JAEQMG010000181.1"/>
</dbReference>
<dbReference type="Proteomes" id="UP000633365">
    <property type="component" value="Unassembled WGS sequence"/>
</dbReference>
<evidence type="ECO:0000256" key="2">
    <source>
        <dbReference type="ARBA" id="ARBA00022448"/>
    </source>
</evidence>
<evidence type="ECO:0000313" key="9">
    <source>
        <dbReference type="Proteomes" id="UP000633365"/>
    </source>
</evidence>
<evidence type="ECO:0000256" key="3">
    <source>
        <dbReference type="ARBA" id="ARBA00022475"/>
    </source>
</evidence>
<dbReference type="Pfam" id="PF01554">
    <property type="entry name" value="MatE"/>
    <property type="match status" value="2"/>
</dbReference>
<feature type="transmembrane region" description="Helical" evidence="7">
    <location>
        <begin position="160"/>
        <end position="184"/>
    </location>
</feature>
<comment type="caution">
    <text evidence="8">The sequence shown here is derived from an EMBL/GenBank/DDBJ whole genome shotgun (WGS) entry which is preliminary data.</text>
</comment>
<proteinExistence type="predicted"/>
<evidence type="ECO:0000256" key="4">
    <source>
        <dbReference type="ARBA" id="ARBA00022692"/>
    </source>
</evidence>
<feature type="transmembrane region" description="Helical" evidence="7">
    <location>
        <begin position="12"/>
        <end position="34"/>
    </location>
</feature>
<sequence length="446" mass="48624">MGEEKRLRLWSLAWPIFVETTLFMLLGFVDVFILSKYDDLAASAVGTANQAVSIVAIVFSVLSSASAVLISQYLGAKKRESASRIAALSITMQLTAGIIISAVLILFHQSILRFIGADGRLLDFAGEYLSIVGGFLFLQALHTAMSVIVRNHGMTKLSMFVTVGMNLFNTALDTVLVLGLLGFPQLGVRGVAIATSLSRVLGVTVLGVVLFTKVEKLSIFRLLKPFPWTDVRDIFKIGIPAAMETFLYNLSQLVITSIVLNCLTETELITKTYVQNITMFFYVFAISIGQASQIIVGHLVGAQKHDEAYRQAITAHRRALLIALAVSGLGAIFRTQLLGVYTDDAAVIAMGTNVLLINLLLEFGRTTNLVLIASLRGAGDVYFPTACAITSNWAVSVAGSYLFAVVLGWGIYGLWVALAADEIFRGILMILRWRSGKWREKRVVKD</sequence>
<dbReference type="GO" id="GO:0015297">
    <property type="term" value="F:antiporter activity"/>
    <property type="evidence" value="ECO:0007669"/>
    <property type="project" value="InterPro"/>
</dbReference>
<dbReference type="InterPro" id="IPR002528">
    <property type="entry name" value="MATE_fam"/>
</dbReference>
<feature type="transmembrane region" description="Helical" evidence="7">
    <location>
        <begin position="279"/>
        <end position="300"/>
    </location>
</feature>
<keyword evidence="5 7" id="KW-1133">Transmembrane helix</keyword>
<dbReference type="EMBL" id="JAEQMG010000181">
    <property type="protein sequence ID" value="MBK6090166.1"/>
    <property type="molecule type" value="Genomic_DNA"/>
</dbReference>
<feature type="transmembrane region" description="Helical" evidence="7">
    <location>
        <begin position="233"/>
        <end position="259"/>
    </location>
</feature>
<comment type="subcellular location">
    <subcellularLocation>
        <location evidence="1">Cell membrane</location>
        <topology evidence="1">Multi-pass membrane protein</topology>
    </subcellularLocation>
</comment>
<evidence type="ECO:0000256" key="1">
    <source>
        <dbReference type="ARBA" id="ARBA00004651"/>
    </source>
</evidence>
<keyword evidence="3" id="KW-1003">Cell membrane</keyword>
<dbReference type="PANTHER" id="PTHR42925:SF1">
    <property type="entry name" value="VIRULENCE FACTOR MVIN"/>
    <property type="match status" value="1"/>
</dbReference>
<feature type="transmembrane region" description="Helical" evidence="7">
    <location>
        <begin position="54"/>
        <end position="74"/>
    </location>
</feature>
<dbReference type="InterPro" id="IPR048279">
    <property type="entry name" value="MdtK-like"/>
</dbReference>
<dbReference type="CDD" id="cd13134">
    <property type="entry name" value="MATE_like_8"/>
    <property type="match status" value="1"/>
</dbReference>
<organism evidence="8 9">
    <name type="scientific">Ruminococcus difficilis</name>
    <dbReference type="NCBI Taxonomy" id="2763069"/>
    <lineage>
        <taxon>Bacteria</taxon>
        <taxon>Bacillati</taxon>
        <taxon>Bacillota</taxon>
        <taxon>Clostridia</taxon>
        <taxon>Eubacteriales</taxon>
        <taxon>Oscillospiraceae</taxon>
        <taxon>Ruminococcus</taxon>
    </lineage>
</organism>
<gene>
    <name evidence="8" type="ORF">JKK62_16200</name>
</gene>
<evidence type="ECO:0000313" key="8">
    <source>
        <dbReference type="EMBL" id="MBK6090166.1"/>
    </source>
</evidence>
<dbReference type="GO" id="GO:0042910">
    <property type="term" value="F:xenobiotic transmembrane transporter activity"/>
    <property type="evidence" value="ECO:0007669"/>
    <property type="project" value="InterPro"/>
</dbReference>
<name>A0A935C4B2_9FIRM</name>
<protein>
    <submittedName>
        <fullName evidence="8">MATE family efflux transporter</fullName>
    </submittedName>
</protein>
<dbReference type="GO" id="GO:0005886">
    <property type="term" value="C:plasma membrane"/>
    <property type="evidence" value="ECO:0007669"/>
    <property type="project" value="UniProtKB-SubCell"/>
</dbReference>
<dbReference type="AlphaFoldDB" id="A0A935C4B2"/>
<dbReference type="PANTHER" id="PTHR42925">
    <property type="entry name" value="MULTIDRUG AND TOXIN EFFLUX PROTEIN MATE FAMILY"/>
    <property type="match status" value="1"/>
</dbReference>
<reference evidence="8" key="1">
    <citation type="submission" date="2021-01" db="EMBL/GenBank/DDBJ databases">
        <title>Genome public.</title>
        <authorList>
            <person name="Liu C."/>
            <person name="Sun Q."/>
        </authorList>
    </citation>
    <scope>NUCLEOTIDE SEQUENCE</scope>
    <source>
        <strain evidence="8">M6</strain>
    </source>
</reference>
<feature type="transmembrane region" description="Helical" evidence="7">
    <location>
        <begin position="86"/>
        <end position="108"/>
    </location>
</feature>
<feature type="transmembrane region" description="Helical" evidence="7">
    <location>
        <begin position="190"/>
        <end position="212"/>
    </location>
</feature>
<keyword evidence="9" id="KW-1185">Reference proteome</keyword>
<keyword evidence="4 7" id="KW-0812">Transmembrane</keyword>
<dbReference type="InterPro" id="IPR047135">
    <property type="entry name" value="YsiQ"/>
</dbReference>
<accession>A0A935C4B2</accession>
<keyword evidence="6 7" id="KW-0472">Membrane</keyword>
<dbReference type="NCBIfam" id="TIGR00797">
    <property type="entry name" value="matE"/>
    <property type="match status" value="1"/>
</dbReference>
<evidence type="ECO:0000256" key="6">
    <source>
        <dbReference type="ARBA" id="ARBA00023136"/>
    </source>
</evidence>
<evidence type="ECO:0000256" key="7">
    <source>
        <dbReference type="SAM" id="Phobius"/>
    </source>
</evidence>
<keyword evidence="2" id="KW-0813">Transport</keyword>
<feature type="transmembrane region" description="Helical" evidence="7">
    <location>
        <begin position="320"/>
        <end position="339"/>
    </location>
</feature>